<name>A0A940WV68_9BACI</name>
<accession>A0A940WV68</accession>
<dbReference type="InterPro" id="IPR009695">
    <property type="entry name" value="Diacylglyc_glucosyltr_N"/>
</dbReference>
<dbReference type="Proteomes" id="UP000678228">
    <property type="component" value="Unassembled WGS sequence"/>
</dbReference>
<evidence type="ECO:0000256" key="3">
    <source>
        <dbReference type="ARBA" id="ARBA00022679"/>
    </source>
</evidence>
<comment type="caution">
    <text evidence="5">The sequence shown here is derived from an EMBL/GenBank/DDBJ whole genome shotgun (WGS) entry which is preliminary data.</text>
</comment>
<keyword evidence="6" id="KW-1185">Reference proteome</keyword>
<dbReference type="GO" id="GO:0016758">
    <property type="term" value="F:hexosyltransferase activity"/>
    <property type="evidence" value="ECO:0007669"/>
    <property type="project" value="InterPro"/>
</dbReference>
<evidence type="ECO:0000313" key="6">
    <source>
        <dbReference type="Proteomes" id="UP000678228"/>
    </source>
</evidence>
<evidence type="ECO:0000313" key="5">
    <source>
        <dbReference type="EMBL" id="MBP3952876.1"/>
    </source>
</evidence>
<dbReference type="EC" id="2.4.-.-" evidence="5"/>
<evidence type="ECO:0000256" key="2">
    <source>
        <dbReference type="ARBA" id="ARBA00022676"/>
    </source>
</evidence>
<dbReference type="AlphaFoldDB" id="A0A940WV68"/>
<sequence length="385" mass="42979">MRKKILIISSENTGHGHKSITESLCEKIILDTNVDIHVVDGFSLGGRLLSTIGNSYGPITRSAEKLWEIIWKLTAIKASLVNTYIEAAIQKNFLQLIKDIEPDVIVSVHPNFNGSILNILEKERLDIPFLTLIADLVNIYPLWADKRANCIISPTSEARDKCLEYGIPKEKIVISGFPVRSRFFASNRNLLEVKESHSPLTCLIMSGGEGSGNMKTIAENLLNNFDCRVKIVAGRNAKLKANLEESLRQYEDKVEIYGFTKDIQDLMFDSDIAFTRGSPNVMFEAIASNTPLIITGALPGQEEDNPAFVEKRNLGVICKDTDHIKQVIGELLENDAQKLNNIKQSQQAFINREAAEDIVRIILQTRSSYQYSESISQISASTIHS</sequence>
<dbReference type="EMBL" id="JAGKSQ010000008">
    <property type="protein sequence ID" value="MBP3952876.1"/>
    <property type="molecule type" value="Genomic_DNA"/>
</dbReference>
<dbReference type="SUPFAM" id="SSF53756">
    <property type="entry name" value="UDP-Glycosyltransferase/glycogen phosphorylase"/>
    <property type="match status" value="1"/>
</dbReference>
<dbReference type="PANTHER" id="PTHR43025">
    <property type="entry name" value="MONOGALACTOSYLDIACYLGLYCEROL SYNTHASE"/>
    <property type="match status" value="1"/>
</dbReference>
<comment type="similarity">
    <text evidence="1">Belongs to the glycosyltransferase 28 family.</text>
</comment>
<dbReference type="GO" id="GO:0016020">
    <property type="term" value="C:membrane"/>
    <property type="evidence" value="ECO:0007669"/>
    <property type="project" value="GOC"/>
</dbReference>
<protein>
    <submittedName>
        <fullName evidence="5">Glycosyltransferase</fullName>
        <ecNumber evidence="5">2.4.-.-</ecNumber>
    </submittedName>
</protein>
<dbReference type="Pfam" id="PF13692">
    <property type="entry name" value="Glyco_trans_1_4"/>
    <property type="match status" value="1"/>
</dbReference>
<dbReference type="Pfam" id="PF06925">
    <property type="entry name" value="MGDG_synth"/>
    <property type="match status" value="1"/>
</dbReference>
<keyword evidence="3 5" id="KW-0808">Transferase</keyword>
<organism evidence="5 6">
    <name type="scientific">Halalkalibacter suaedae</name>
    <dbReference type="NCBI Taxonomy" id="2822140"/>
    <lineage>
        <taxon>Bacteria</taxon>
        <taxon>Bacillati</taxon>
        <taxon>Bacillota</taxon>
        <taxon>Bacilli</taxon>
        <taxon>Bacillales</taxon>
        <taxon>Bacillaceae</taxon>
        <taxon>Halalkalibacter</taxon>
    </lineage>
</organism>
<dbReference type="RefSeq" id="WP_210598730.1">
    <property type="nucleotide sequence ID" value="NZ_JAGKSQ010000008.1"/>
</dbReference>
<gene>
    <name evidence="5" type="ORF">J7W16_17270</name>
</gene>
<dbReference type="PANTHER" id="PTHR43025:SF3">
    <property type="entry name" value="MONOGALACTOSYLDIACYLGLYCEROL SYNTHASE 1, CHLOROPLASTIC"/>
    <property type="match status" value="1"/>
</dbReference>
<feature type="domain" description="Diacylglycerol glucosyltransferase N-terminal" evidence="4">
    <location>
        <begin position="17"/>
        <end position="179"/>
    </location>
</feature>
<dbReference type="GO" id="GO:0009247">
    <property type="term" value="P:glycolipid biosynthetic process"/>
    <property type="evidence" value="ECO:0007669"/>
    <property type="project" value="InterPro"/>
</dbReference>
<evidence type="ECO:0000259" key="4">
    <source>
        <dbReference type="Pfam" id="PF06925"/>
    </source>
</evidence>
<evidence type="ECO:0000256" key="1">
    <source>
        <dbReference type="ARBA" id="ARBA00006962"/>
    </source>
</evidence>
<keyword evidence="2 5" id="KW-0328">Glycosyltransferase</keyword>
<dbReference type="Gene3D" id="3.40.50.2000">
    <property type="entry name" value="Glycogen Phosphorylase B"/>
    <property type="match status" value="1"/>
</dbReference>
<proteinExistence type="inferred from homology"/>
<reference evidence="5" key="1">
    <citation type="submission" date="2021-03" db="EMBL/GenBank/DDBJ databases">
        <title>Bacillus suaedae sp. nov., isolated from Suaeda aralocaspica.</title>
        <authorList>
            <person name="Lei R.F.R."/>
        </authorList>
    </citation>
    <scope>NUCLEOTIDE SEQUENCE</scope>
    <source>
        <strain evidence="5">YZJH907-2</strain>
    </source>
</reference>
<dbReference type="InterPro" id="IPR050519">
    <property type="entry name" value="Glycosyltransf_28_UgtP"/>
</dbReference>